<dbReference type="GO" id="GO:0016226">
    <property type="term" value="P:iron-sulfur cluster assembly"/>
    <property type="evidence" value="ECO:0007669"/>
    <property type="project" value="InterPro"/>
</dbReference>
<name>A0A5C8KUG6_9GAMM</name>
<dbReference type="InterPro" id="IPR011542">
    <property type="entry name" value="SUF_FeS_clus_asmbl_SufD"/>
</dbReference>
<comment type="caution">
    <text evidence="4">The sequence shown here is derived from an EMBL/GenBank/DDBJ whole genome shotgun (WGS) entry which is preliminary data.</text>
</comment>
<dbReference type="PANTHER" id="PTHR43575:SF1">
    <property type="entry name" value="PROTEIN ABCI7, CHLOROPLASTIC"/>
    <property type="match status" value="1"/>
</dbReference>
<dbReference type="InterPro" id="IPR045595">
    <property type="entry name" value="SufBD_N"/>
</dbReference>
<evidence type="ECO:0000313" key="4">
    <source>
        <dbReference type="EMBL" id="TXK65176.1"/>
    </source>
</evidence>
<feature type="domain" description="SUF system FeS cluster assembly SufBD core" evidence="2">
    <location>
        <begin position="172"/>
        <end position="401"/>
    </location>
</feature>
<comment type="similarity">
    <text evidence="1">Belongs to the iron-sulfur cluster assembly SufBD family.</text>
</comment>
<dbReference type="NCBIfam" id="TIGR01981">
    <property type="entry name" value="sufD"/>
    <property type="match status" value="1"/>
</dbReference>
<keyword evidence="5" id="KW-1185">Reference proteome</keyword>
<dbReference type="SUPFAM" id="SSF101960">
    <property type="entry name" value="Stabilizer of iron transporter SufD"/>
    <property type="match status" value="1"/>
</dbReference>
<reference evidence="4 5" key="1">
    <citation type="submission" date="2019-08" db="EMBL/GenBank/DDBJ databases">
        <authorList>
            <person name="Karlyshev A.V."/>
        </authorList>
    </citation>
    <scope>NUCLEOTIDE SEQUENCE [LARGE SCALE GENOMIC DNA]</scope>
    <source>
        <strain evidence="4 5">Alg18-2.2</strain>
    </source>
</reference>
<dbReference type="PANTHER" id="PTHR43575">
    <property type="entry name" value="PROTEIN ABCI7, CHLOROPLASTIC"/>
    <property type="match status" value="1"/>
</dbReference>
<dbReference type="InterPro" id="IPR037284">
    <property type="entry name" value="SUF_FeS_clus_asmbl_SufBD_sf"/>
</dbReference>
<accession>A0A5C8KUG6</accession>
<protein>
    <submittedName>
        <fullName evidence="4">Fe-S cluster assembly protein SufD</fullName>
    </submittedName>
</protein>
<sequence>MPPLLESIGSGFDSLPRRDAAGLGPLRREALDAALADGLPPPRNEAWKYTSLRALERRSFAPATGDTPPLPTADSPGLPDGIRLVFVNGRFDAGLSRLDDLPDGLRFAPLSKALDAGDATLRDAFALRFERGEEVFARLNTALAVEGVLLNVPEGAVVETPLHVVHIGTASGGDRAWHLRLLVSLGEAASLTLVEHQLGGLPHGHLANTLAQLKLARGARLVHARVQSESERATLLLRTEVDLGEDADYRRLDLELGGALSRHEFNVTLSGDRAALTANGVLLADGRRHVDTRLGIDHVARDTACDLTWRGLAGGRGRAVFHGGILIRQGADGTRAELANKNLLLSEGAEIDTQPVLVIHADEVEAAHGATVGQIDPTALFYLRTRGLPEADARQLLTRAFCREPLAVIDDEALREALSARLEARLAGVAGA</sequence>
<dbReference type="RefSeq" id="WP_147891095.1">
    <property type="nucleotide sequence ID" value="NZ_VRTS01000002.1"/>
</dbReference>
<evidence type="ECO:0000259" key="3">
    <source>
        <dbReference type="Pfam" id="PF19295"/>
    </source>
</evidence>
<dbReference type="InterPro" id="IPR055346">
    <property type="entry name" value="Fe-S_cluster_assembly_SufBD"/>
</dbReference>
<proteinExistence type="inferred from homology"/>
<dbReference type="Pfam" id="PF19295">
    <property type="entry name" value="SufBD_N"/>
    <property type="match status" value="1"/>
</dbReference>
<gene>
    <name evidence="4" type="primary">sufD</name>
    <name evidence="4" type="ORF">FU658_04735</name>
</gene>
<evidence type="ECO:0000259" key="2">
    <source>
        <dbReference type="Pfam" id="PF01458"/>
    </source>
</evidence>
<dbReference type="Pfam" id="PF01458">
    <property type="entry name" value="SUFBD_core"/>
    <property type="match status" value="1"/>
</dbReference>
<evidence type="ECO:0000256" key="1">
    <source>
        <dbReference type="ARBA" id="ARBA00043967"/>
    </source>
</evidence>
<dbReference type="EMBL" id="VRTS01000002">
    <property type="protein sequence ID" value="TXK65176.1"/>
    <property type="molecule type" value="Genomic_DNA"/>
</dbReference>
<dbReference type="Proteomes" id="UP000321248">
    <property type="component" value="Unassembled WGS sequence"/>
</dbReference>
<dbReference type="OrthoDB" id="9768262at2"/>
<evidence type="ECO:0000313" key="5">
    <source>
        <dbReference type="Proteomes" id="UP000321248"/>
    </source>
</evidence>
<dbReference type="InterPro" id="IPR000825">
    <property type="entry name" value="SUF_FeS_clus_asmbl_SufBD_core"/>
</dbReference>
<dbReference type="AlphaFoldDB" id="A0A5C8KUG6"/>
<feature type="domain" description="SUF system FeS cluster assembly SufBD N-terminal" evidence="3">
    <location>
        <begin position="20"/>
        <end position="164"/>
    </location>
</feature>
<organism evidence="4 5">
    <name type="scientific">Alkalisalibacterium limincola</name>
    <dbReference type="NCBI Taxonomy" id="2699169"/>
    <lineage>
        <taxon>Bacteria</taxon>
        <taxon>Pseudomonadati</taxon>
        <taxon>Pseudomonadota</taxon>
        <taxon>Gammaproteobacteria</taxon>
        <taxon>Lysobacterales</taxon>
        <taxon>Lysobacteraceae</taxon>
        <taxon>Alkalisalibacterium</taxon>
    </lineage>
</organism>